<dbReference type="EMBL" id="JAALDK010000003">
    <property type="protein sequence ID" value="NUY05947.1"/>
    <property type="molecule type" value="Genomic_DNA"/>
</dbReference>
<dbReference type="SUPFAM" id="SSF56801">
    <property type="entry name" value="Acetyl-CoA synthetase-like"/>
    <property type="match status" value="1"/>
</dbReference>
<feature type="region of interest" description="Disordered" evidence="1">
    <location>
        <begin position="997"/>
        <end position="1023"/>
    </location>
</feature>
<evidence type="ECO:0000259" key="3">
    <source>
        <dbReference type="Pfam" id="PF00551"/>
    </source>
</evidence>
<organism evidence="4 5">
    <name type="scientific">Paraburkholderia youngii</name>
    <dbReference type="NCBI Taxonomy" id="2782701"/>
    <lineage>
        <taxon>Bacteria</taxon>
        <taxon>Pseudomonadati</taxon>
        <taxon>Pseudomonadota</taxon>
        <taxon>Betaproteobacteria</taxon>
        <taxon>Burkholderiales</taxon>
        <taxon>Burkholderiaceae</taxon>
        <taxon>Paraburkholderia</taxon>
    </lineage>
</organism>
<dbReference type="CDD" id="cd08700">
    <property type="entry name" value="FMT_C_OzmH_like"/>
    <property type="match status" value="1"/>
</dbReference>
<dbReference type="PANTHER" id="PTHR45527:SF1">
    <property type="entry name" value="FATTY ACID SYNTHASE"/>
    <property type="match status" value="1"/>
</dbReference>
<dbReference type="Gene3D" id="3.30.559.30">
    <property type="entry name" value="Nonribosomal peptide synthetase, condensation domain"/>
    <property type="match status" value="1"/>
</dbReference>
<accession>A0A7Y6K7Q7</accession>
<dbReference type="GO" id="GO:0043041">
    <property type="term" value="P:amino acid activation for nonribosomal peptide biosynthetic process"/>
    <property type="evidence" value="ECO:0007669"/>
    <property type="project" value="TreeGrafter"/>
</dbReference>
<dbReference type="AlphaFoldDB" id="A0A7Y6K7Q7"/>
<gene>
    <name evidence="4" type="ORF">G5S42_41970</name>
</gene>
<dbReference type="PROSITE" id="PS00455">
    <property type="entry name" value="AMP_BINDING"/>
    <property type="match status" value="1"/>
</dbReference>
<reference evidence="4 5" key="1">
    <citation type="submission" date="2020-02" db="EMBL/GenBank/DDBJ databases">
        <title>Paraburkholderia simonii sp. nov. and Paraburkholderia youngii sp. nov. Brazilian and Mexican Mimosa-associated rhizobia.</title>
        <authorList>
            <person name="Mavima L."/>
            <person name="Beukes C.W."/>
            <person name="Chan W.Y."/>
            <person name="Palmer M."/>
            <person name="De Meyer S.E."/>
            <person name="James E.K."/>
            <person name="Venter S.N."/>
            <person name="Steenkamp E.T."/>
        </authorList>
    </citation>
    <scope>NUCLEOTIDE SEQUENCE [LARGE SCALE GENOMIC DNA]</scope>
    <source>
        <strain evidence="4 5">JPY169</strain>
    </source>
</reference>
<dbReference type="CDD" id="cd05930">
    <property type="entry name" value="A_NRPS"/>
    <property type="match status" value="1"/>
</dbReference>
<dbReference type="InterPro" id="IPR020845">
    <property type="entry name" value="AMP-binding_CS"/>
</dbReference>
<dbReference type="GO" id="GO:0003824">
    <property type="term" value="F:catalytic activity"/>
    <property type="evidence" value="ECO:0007669"/>
    <property type="project" value="InterPro"/>
</dbReference>
<dbReference type="InterPro" id="IPR000873">
    <property type="entry name" value="AMP-dep_synth/lig_dom"/>
</dbReference>
<dbReference type="Gene3D" id="2.30.38.10">
    <property type="entry name" value="Luciferase, Domain 3"/>
    <property type="match status" value="1"/>
</dbReference>
<dbReference type="InterPro" id="IPR002376">
    <property type="entry name" value="Formyl_transf_N"/>
</dbReference>
<dbReference type="PANTHER" id="PTHR45527">
    <property type="entry name" value="NONRIBOSOMAL PEPTIDE SYNTHETASE"/>
    <property type="match status" value="1"/>
</dbReference>
<dbReference type="Gene3D" id="3.40.50.980">
    <property type="match status" value="2"/>
</dbReference>
<sequence>MLNRIPLARPDHGANNRLALSKVSSVIVGSGTLAIRCAQLAQEMGHVIRAVLCADSRFSEWATGANILCCSSVDELSTFIDIEPVEYIFSVANPFILPVGVLRQARQGAFNYHDGPLPQYAGTHATSWALLAGESEYAITWHCMDQGVDTGDVVVRRQVLITPTDTAFTLNIRCYEAAIEGFRELLIGLTDAALDIRPQRLLDRSYFPRYRRPDVGGCLRWDRSAEDLSAMVRALDFGTNYPNPLGMPKVILVDDLVAVKRVKVLDRCSDELPGSLLGIHRWHWRVATATQDVDVWFSGPDGQSIDASALAKHHGLDIGDRLHIFGVEQASSITSELEMLAVQESFWRQRLAGFRSLQLPFFSSSALAMTKWQSSSENAFSVLAELAPIERMVHIAVGWLIYLARISGESELQLGWSPTLSVSGVASEATGLHIAAVVPMKIVVDLDDAFAEVRRTVETEFALLRAHKSFAGDLVARYPALKNIEALRSRCPWPIGITIREGASSHELGSAPNSGIPRSGNVLTLEVCSLDGSFRWHFDRSRLAPENVERITQHLEQLLGAVMAEPRQPVGRIDILPAAERGYLLEELNRTEAAYPSERCIHELFEAQVRRAPEAVALVHESERLSYGELNARANRLAHHLIALGVRPDQPVGICVERSAAMVVGLLAILKAGGAYVPLDAAYPGARLRQIVGEAAPRLVLADGAGRAALGEEALAGVGLVELEAGSPAWAGQPSSDPDARALGLGPHHLAYVIYTSGSTGTPKGVMVEHRNLLNYLQWSHRSYYEEALNGSPILHSLSFDGIVTTLFGPLLAGAALYLPKPAFEIDLLSAANDGRVYDLIKLTPSHLSLLNRQLECYEGPAPTKALMVGGEPLVPADIQFWRKRFPHVRLINHFGPTEATVGSVTFEISKVIDGSASIPIGRPIANTRVYVLDGHGEPVPFGAVGELYIGGAGGRAGLSEPPRADSRAVHRQSLCGGRSAVSHGGSGAVPAGWQSGVSGAHRRAGQDPGLSHRAGRGGRAPVRTCMGARGGGGGARGAGRRAAAGGLCGGRTGGAGSAACGDAARASGGAAAGLHGAGGVRAAGGAAADGQRQAGPAGAACAAGRCVCAAGATRRRAGSSRRCWRSCGRSCWVWSGSVGMTTSSSWAAIRCWPCN</sequence>
<dbReference type="GO" id="GO:0044550">
    <property type="term" value="P:secondary metabolite biosynthetic process"/>
    <property type="evidence" value="ECO:0007669"/>
    <property type="project" value="TreeGrafter"/>
</dbReference>
<dbReference type="Gene3D" id="3.40.50.12230">
    <property type="match status" value="1"/>
</dbReference>
<evidence type="ECO:0000256" key="1">
    <source>
        <dbReference type="SAM" id="MobiDB-lite"/>
    </source>
</evidence>
<comment type="caution">
    <text evidence="4">The sequence shown here is derived from an EMBL/GenBank/DDBJ whole genome shotgun (WGS) entry which is preliminary data.</text>
</comment>
<proteinExistence type="predicted"/>
<feature type="domain" description="AMP-dependent synthetase/ligase" evidence="2">
    <location>
        <begin position="605"/>
        <end position="954"/>
    </location>
</feature>
<dbReference type="GO" id="GO:0031177">
    <property type="term" value="F:phosphopantetheine binding"/>
    <property type="evidence" value="ECO:0007669"/>
    <property type="project" value="TreeGrafter"/>
</dbReference>
<dbReference type="Pfam" id="PF00551">
    <property type="entry name" value="Formyl_trans_N"/>
    <property type="match status" value="1"/>
</dbReference>
<protein>
    <submittedName>
        <fullName evidence="4">AMP-binding protein</fullName>
    </submittedName>
</protein>
<name>A0A7Y6K7Q7_9BURK</name>
<dbReference type="Proteomes" id="UP000594380">
    <property type="component" value="Unassembled WGS sequence"/>
</dbReference>
<dbReference type="InterPro" id="IPR011034">
    <property type="entry name" value="Formyl_transferase-like_C_sf"/>
</dbReference>
<dbReference type="GO" id="GO:0005737">
    <property type="term" value="C:cytoplasm"/>
    <property type="evidence" value="ECO:0007669"/>
    <property type="project" value="TreeGrafter"/>
</dbReference>
<dbReference type="SUPFAM" id="SSF52777">
    <property type="entry name" value="CoA-dependent acyltransferases"/>
    <property type="match status" value="1"/>
</dbReference>
<evidence type="ECO:0000313" key="4">
    <source>
        <dbReference type="EMBL" id="NUY05947.1"/>
    </source>
</evidence>
<dbReference type="SUPFAM" id="SSF50486">
    <property type="entry name" value="FMT C-terminal domain-like"/>
    <property type="match status" value="1"/>
</dbReference>
<dbReference type="Pfam" id="PF00501">
    <property type="entry name" value="AMP-binding"/>
    <property type="match status" value="1"/>
</dbReference>
<dbReference type="InterPro" id="IPR036477">
    <property type="entry name" value="Formyl_transf_N_sf"/>
</dbReference>
<feature type="domain" description="Formyl transferase N-terminal" evidence="3">
    <location>
        <begin position="80"/>
        <end position="182"/>
    </location>
</feature>
<evidence type="ECO:0000313" key="5">
    <source>
        <dbReference type="Proteomes" id="UP000594380"/>
    </source>
</evidence>
<dbReference type="SUPFAM" id="SSF53328">
    <property type="entry name" value="Formyltransferase"/>
    <property type="match status" value="1"/>
</dbReference>
<evidence type="ECO:0000259" key="2">
    <source>
        <dbReference type="Pfam" id="PF00501"/>
    </source>
</evidence>
<dbReference type="FunFam" id="3.40.50.980:FF:000001">
    <property type="entry name" value="Non-ribosomal peptide synthetase"/>
    <property type="match status" value="1"/>
</dbReference>